<dbReference type="Proteomes" id="UP000647491">
    <property type="component" value="Unassembled WGS sequence"/>
</dbReference>
<accession>A0ABR7NNC4</accession>
<organism evidence="1 2">
    <name type="scientific">Enterocloster hominis</name>
    <name type="common">ex Liu et al. 2021</name>
    <dbReference type="NCBI Taxonomy" id="2763663"/>
    <lineage>
        <taxon>Bacteria</taxon>
        <taxon>Bacillati</taxon>
        <taxon>Bacillota</taxon>
        <taxon>Clostridia</taxon>
        <taxon>Lachnospirales</taxon>
        <taxon>Lachnospiraceae</taxon>
        <taxon>Enterocloster</taxon>
    </lineage>
</organism>
<comment type="caution">
    <text evidence="1">The sequence shown here is derived from an EMBL/GenBank/DDBJ whole genome shotgun (WGS) entry which is preliminary data.</text>
</comment>
<keyword evidence="2" id="KW-1185">Reference proteome</keyword>
<gene>
    <name evidence="1" type="ORF">H8708_00020</name>
</gene>
<dbReference type="EMBL" id="JACRTJ010000001">
    <property type="protein sequence ID" value="MBC8597633.1"/>
    <property type="molecule type" value="Genomic_DNA"/>
</dbReference>
<sequence>MDQGKQTKEKAEKLAVMKKLSTSKELFVLMSLCTKMPFVMCDPETFDDEVFLYEKEEDIKREGQRFLDQKIPLQIAKIDNKQFLHFYSNLFTMGVNCLVFNGYMEDEYKLQLADLVNRPGQNLKEGQIWVENPGLHLTALYFMQEVRRQKFEKLPKELQELQEEILADYGKGTYLAPFNEENGVPLLKQQNGDSYQPIFTDMLEFNKFNRENFFKASVMTADKITGALAKGARGVVVNPMGVNLQLPITKRAASGPAKPLDPAKLAEAAVAEALREPEKPEVPLGDLGNSGE</sequence>
<evidence type="ECO:0000313" key="1">
    <source>
        <dbReference type="EMBL" id="MBC8597633.1"/>
    </source>
</evidence>
<proteinExistence type="predicted"/>
<reference evidence="1 2" key="1">
    <citation type="submission" date="2020-08" db="EMBL/GenBank/DDBJ databases">
        <title>Genome public.</title>
        <authorList>
            <person name="Liu C."/>
            <person name="Sun Q."/>
        </authorList>
    </citation>
    <scope>NUCLEOTIDE SEQUENCE [LARGE SCALE GENOMIC DNA]</scope>
    <source>
        <strain evidence="1 2">BX10</strain>
    </source>
</reference>
<dbReference type="RefSeq" id="WP_022272804.1">
    <property type="nucleotide sequence ID" value="NZ_JACRTJ010000001.1"/>
</dbReference>
<protein>
    <submittedName>
        <fullName evidence="1">SseB family protein</fullName>
    </submittedName>
</protein>
<evidence type="ECO:0000313" key="2">
    <source>
        <dbReference type="Proteomes" id="UP000647491"/>
    </source>
</evidence>
<name>A0ABR7NNC4_9FIRM</name>